<evidence type="ECO:0000256" key="3">
    <source>
        <dbReference type="ARBA" id="ARBA00022723"/>
    </source>
</evidence>
<keyword evidence="4" id="KW-0408">Iron</keyword>
<dbReference type="OrthoDB" id="3465714at2759"/>
<dbReference type="EMBL" id="JABCIY010000178">
    <property type="protein sequence ID" value="KAF7189847.1"/>
    <property type="molecule type" value="Genomic_DNA"/>
</dbReference>
<dbReference type="GO" id="GO:0016829">
    <property type="term" value="F:lyase activity"/>
    <property type="evidence" value="ECO:0007669"/>
    <property type="project" value="UniProtKB-KW"/>
</dbReference>
<dbReference type="InterPro" id="IPR025702">
    <property type="entry name" value="OXD"/>
</dbReference>
<evidence type="ECO:0000313" key="8">
    <source>
        <dbReference type="Proteomes" id="UP000660729"/>
    </source>
</evidence>
<protein>
    <submittedName>
        <fullName evidence="7">Phenylacetaldoxime dehydratase</fullName>
    </submittedName>
</protein>
<comment type="cofactor">
    <cofactor evidence="1">
        <name>heme b</name>
        <dbReference type="ChEBI" id="CHEBI:60344"/>
    </cofactor>
</comment>
<name>A0A8H6RG08_9PEZI</name>
<keyword evidence="8" id="KW-1185">Reference proteome</keyword>
<dbReference type="Pfam" id="PF13816">
    <property type="entry name" value="Dehydratase_hem"/>
    <property type="match status" value="1"/>
</dbReference>
<evidence type="ECO:0000256" key="1">
    <source>
        <dbReference type="ARBA" id="ARBA00001970"/>
    </source>
</evidence>
<evidence type="ECO:0000256" key="6">
    <source>
        <dbReference type="SAM" id="MobiDB-lite"/>
    </source>
</evidence>
<dbReference type="GO" id="GO:0046872">
    <property type="term" value="F:metal ion binding"/>
    <property type="evidence" value="ECO:0007669"/>
    <property type="project" value="UniProtKB-KW"/>
</dbReference>
<feature type="compositionally biased region" description="Basic residues" evidence="6">
    <location>
        <begin position="14"/>
        <end position="29"/>
    </location>
</feature>
<evidence type="ECO:0000256" key="2">
    <source>
        <dbReference type="ARBA" id="ARBA00022617"/>
    </source>
</evidence>
<sequence>MRQEDKRNRLNMAGKRRSRSSRRLKHKRFRSQFSESHPFVLAIFGCQYHDDEPDASKSALIARFQTLLSHTRAKHIETLENDDINEERGSSRVWMSYWFSPQQYESWWQSPNVASFWRFLPNTAGFWREKLQFTAKNSMFESNHARPNGFSHVGSFAPLVDKTGYWGAYRDRLDPNDSLACPLQSIAIPCQSTGTKVRPGRVKIDTFPENICCVIEGQDFSSVHDKELQYWCENFDELTNEWVTICLEADSLDGILSSRICHDPTSSLIPSTTSRHWAGGLKHNRRLQIFYFQDLSFMERLGKKYQAHRDLRKAFSQAYGPDGPMFGGDLLLWVDLGVLKAGDIEAEYVGCYEGTGFMGFAGHEAFGGENKGVRAHL</sequence>
<keyword evidence="5" id="KW-0456">Lyase</keyword>
<proteinExistence type="predicted"/>
<dbReference type="AlphaFoldDB" id="A0A8H6RG08"/>
<evidence type="ECO:0000256" key="5">
    <source>
        <dbReference type="ARBA" id="ARBA00023239"/>
    </source>
</evidence>
<keyword evidence="3" id="KW-0479">Metal-binding</keyword>
<feature type="non-terminal residue" evidence="7">
    <location>
        <position position="377"/>
    </location>
</feature>
<evidence type="ECO:0000313" key="7">
    <source>
        <dbReference type="EMBL" id="KAF7189847.1"/>
    </source>
</evidence>
<gene>
    <name evidence="7" type="ORF">HII31_08954</name>
</gene>
<organism evidence="7 8">
    <name type="scientific">Pseudocercospora fuligena</name>
    <dbReference type="NCBI Taxonomy" id="685502"/>
    <lineage>
        <taxon>Eukaryota</taxon>
        <taxon>Fungi</taxon>
        <taxon>Dikarya</taxon>
        <taxon>Ascomycota</taxon>
        <taxon>Pezizomycotina</taxon>
        <taxon>Dothideomycetes</taxon>
        <taxon>Dothideomycetidae</taxon>
        <taxon>Mycosphaerellales</taxon>
        <taxon>Mycosphaerellaceae</taxon>
        <taxon>Pseudocercospora</taxon>
    </lineage>
</organism>
<accession>A0A8H6RG08</accession>
<keyword evidence="2" id="KW-0349">Heme</keyword>
<comment type="caution">
    <text evidence="7">The sequence shown here is derived from an EMBL/GenBank/DDBJ whole genome shotgun (WGS) entry which is preliminary data.</text>
</comment>
<reference evidence="7" key="1">
    <citation type="submission" date="2020-04" db="EMBL/GenBank/DDBJ databases">
        <title>Draft genome resource of the tomato pathogen Pseudocercospora fuligena.</title>
        <authorList>
            <person name="Zaccaron A."/>
        </authorList>
    </citation>
    <scope>NUCLEOTIDE SEQUENCE</scope>
    <source>
        <strain evidence="7">PF001</strain>
    </source>
</reference>
<feature type="region of interest" description="Disordered" evidence="6">
    <location>
        <begin position="1"/>
        <end position="29"/>
    </location>
</feature>
<dbReference type="Proteomes" id="UP000660729">
    <property type="component" value="Unassembled WGS sequence"/>
</dbReference>
<evidence type="ECO:0000256" key="4">
    <source>
        <dbReference type="ARBA" id="ARBA00023004"/>
    </source>
</evidence>